<feature type="region of interest" description="Disordered" evidence="1">
    <location>
        <begin position="56"/>
        <end position="100"/>
    </location>
</feature>
<name>A0ABD0L7J2_9CAEN</name>
<comment type="caution">
    <text evidence="2">The sequence shown here is derived from an EMBL/GenBank/DDBJ whole genome shotgun (WGS) entry which is preliminary data.</text>
</comment>
<proteinExistence type="predicted"/>
<protein>
    <submittedName>
        <fullName evidence="2">Uncharacterized protein</fullName>
    </submittedName>
</protein>
<dbReference type="AlphaFoldDB" id="A0ABD0L7J2"/>
<organism evidence="2 3">
    <name type="scientific">Batillaria attramentaria</name>
    <dbReference type="NCBI Taxonomy" id="370345"/>
    <lineage>
        <taxon>Eukaryota</taxon>
        <taxon>Metazoa</taxon>
        <taxon>Spiralia</taxon>
        <taxon>Lophotrochozoa</taxon>
        <taxon>Mollusca</taxon>
        <taxon>Gastropoda</taxon>
        <taxon>Caenogastropoda</taxon>
        <taxon>Sorbeoconcha</taxon>
        <taxon>Cerithioidea</taxon>
        <taxon>Batillariidae</taxon>
        <taxon>Batillaria</taxon>
    </lineage>
</organism>
<evidence type="ECO:0000256" key="1">
    <source>
        <dbReference type="SAM" id="MobiDB-lite"/>
    </source>
</evidence>
<feature type="region of interest" description="Disordered" evidence="1">
    <location>
        <begin position="1"/>
        <end position="44"/>
    </location>
</feature>
<evidence type="ECO:0000313" key="3">
    <source>
        <dbReference type="Proteomes" id="UP001519460"/>
    </source>
</evidence>
<sequence>MTSPIGRPSGLTAWSPGNQTHQIVIAGSPGPPSRSRDDATDQSVEEVLLPRKSRLSVTPVDSVSVAPADFLPDTSRLTLTPVDRSPPQPGHRSETGDLGIKPLTRHQRQRARLAVILNTPRSLILPTTHRSPRTVVGDKMGFIASNEKCSVRALGI</sequence>
<gene>
    <name evidence="2" type="ORF">BaRGS_00013423</name>
</gene>
<reference evidence="2 3" key="1">
    <citation type="journal article" date="2023" name="Sci. Data">
        <title>Genome assembly of the Korean intertidal mud-creeper Batillaria attramentaria.</title>
        <authorList>
            <person name="Patra A.K."/>
            <person name="Ho P.T."/>
            <person name="Jun S."/>
            <person name="Lee S.J."/>
            <person name="Kim Y."/>
            <person name="Won Y.J."/>
        </authorList>
    </citation>
    <scope>NUCLEOTIDE SEQUENCE [LARGE SCALE GENOMIC DNA]</scope>
    <source>
        <strain evidence="2">Wonlab-2016</strain>
    </source>
</reference>
<evidence type="ECO:0000313" key="2">
    <source>
        <dbReference type="EMBL" id="KAK7495241.1"/>
    </source>
</evidence>
<keyword evidence="3" id="KW-1185">Reference proteome</keyword>
<dbReference type="EMBL" id="JACVVK020000076">
    <property type="protein sequence ID" value="KAK7495241.1"/>
    <property type="molecule type" value="Genomic_DNA"/>
</dbReference>
<dbReference type="Proteomes" id="UP001519460">
    <property type="component" value="Unassembled WGS sequence"/>
</dbReference>
<accession>A0ABD0L7J2</accession>